<feature type="non-terminal residue" evidence="2">
    <location>
        <position position="201"/>
    </location>
</feature>
<organism evidence="2 3">
    <name type="scientific">Pleuronectes platessa</name>
    <name type="common">European plaice</name>
    <dbReference type="NCBI Taxonomy" id="8262"/>
    <lineage>
        <taxon>Eukaryota</taxon>
        <taxon>Metazoa</taxon>
        <taxon>Chordata</taxon>
        <taxon>Craniata</taxon>
        <taxon>Vertebrata</taxon>
        <taxon>Euteleostomi</taxon>
        <taxon>Actinopterygii</taxon>
        <taxon>Neopterygii</taxon>
        <taxon>Teleostei</taxon>
        <taxon>Neoteleostei</taxon>
        <taxon>Acanthomorphata</taxon>
        <taxon>Carangaria</taxon>
        <taxon>Pleuronectiformes</taxon>
        <taxon>Pleuronectoidei</taxon>
        <taxon>Pleuronectidae</taxon>
        <taxon>Pleuronectes</taxon>
    </lineage>
</organism>
<dbReference type="EMBL" id="CADEAL010002407">
    <property type="protein sequence ID" value="CAB1440173.1"/>
    <property type="molecule type" value="Genomic_DNA"/>
</dbReference>
<evidence type="ECO:0000256" key="1">
    <source>
        <dbReference type="SAM" id="MobiDB-lite"/>
    </source>
</evidence>
<feature type="compositionally biased region" description="Basic residues" evidence="1">
    <location>
        <begin position="1"/>
        <end position="11"/>
    </location>
</feature>
<dbReference type="Proteomes" id="UP001153269">
    <property type="component" value="Unassembled WGS sequence"/>
</dbReference>
<gene>
    <name evidence="2" type="ORF">PLEPLA_LOCUS27939</name>
</gene>
<sequence>SVGGSKWRKWRNPSPTKLPSIDDTEVEGVRRALMIAAYTCRDDGVDRREVYALNLEASDQAMSCLIKNVRLRRAAQQQAASYKAQLAVMKGSLKEALQQVEVLQACAVFSNDGCPWRTGADTRGESIGEAGLGSVAGEAALDGAYNQPPSYRYRQCSYAIPAPLKIKWMICVNSAAQRFGVQCEQPGTCALGISAELLCTV</sequence>
<name>A0A9N7YWA6_PLEPL</name>
<comment type="caution">
    <text evidence="2">The sequence shown here is derived from an EMBL/GenBank/DDBJ whole genome shotgun (WGS) entry which is preliminary data.</text>
</comment>
<proteinExistence type="predicted"/>
<reference evidence="2" key="1">
    <citation type="submission" date="2020-03" db="EMBL/GenBank/DDBJ databases">
        <authorList>
            <person name="Weist P."/>
        </authorList>
    </citation>
    <scope>NUCLEOTIDE SEQUENCE</scope>
</reference>
<feature type="region of interest" description="Disordered" evidence="1">
    <location>
        <begin position="1"/>
        <end position="21"/>
    </location>
</feature>
<protein>
    <submittedName>
        <fullName evidence="2">Uncharacterized protein</fullName>
    </submittedName>
</protein>
<evidence type="ECO:0000313" key="2">
    <source>
        <dbReference type="EMBL" id="CAB1440173.1"/>
    </source>
</evidence>
<dbReference type="AlphaFoldDB" id="A0A9N7YWA6"/>
<evidence type="ECO:0000313" key="3">
    <source>
        <dbReference type="Proteomes" id="UP001153269"/>
    </source>
</evidence>
<keyword evidence="3" id="KW-1185">Reference proteome</keyword>
<accession>A0A9N7YWA6</accession>